<proteinExistence type="predicted"/>
<evidence type="ECO:0000313" key="4">
    <source>
        <dbReference type="Proteomes" id="UP001499843"/>
    </source>
</evidence>
<evidence type="ECO:0000256" key="1">
    <source>
        <dbReference type="SAM" id="MobiDB-lite"/>
    </source>
</evidence>
<evidence type="ECO:0000256" key="2">
    <source>
        <dbReference type="SAM" id="Phobius"/>
    </source>
</evidence>
<feature type="region of interest" description="Disordered" evidence="1">
    <location>
        <begin position="567"/>
        <end position="592"/>
    </location>
</feature>
<keyword evidence="4" id="KW-1185">Reference proteome</keyword>
<sequence length="703" mass="73518">MWRTLSDDARQAIRDLCDKHGARLYDYCRTELAAGDAEQAVAGAAMTVHLYADRVVDPALRRPWLYAVARAHRAVVAKPASIGSWSRPGRMSELLPEALLSLERPQRELLDLSVRHGLADRELSAIFELPEPEVRAIVTRAAAALEEWFAAIIAARSRDGCPDLTARMAEWVAAPGRRARARIGRHIQSCATCRAAPRTMTAGALLRRLPIAALPGTLPNRLASAQPLPGEGPLWRADGFPVQARTLVETGTSSPAPPAADVTPPAPVAGPTTATPGKPWSAAGAAAADQEHPTDPDHPATTPGHHHPGAIPNQRNDRPGAAPGQPGDRPGVAPSQPGDRPGALPGQPGNRPYAVPSQRSDRPGTVPGQPGDRPGVAPGQAGDRPAAALGRPGESDRPAGQPGDEVERPGGGLGHPGAPAVRGRHPFTPPSRTRPFRGGAYGDKLVFTAATKGDSNGTHHEGAVIRYGGITLSALEQPANGDAVQWQEYWRLPADDDDDPEPGTPIRAVARLALILGVGLLAAGLIWAVLNAQSHPATLTKAAAQTSVLLEEPSRWAAEVTPQTAAGAAIESVPRKANLPRPDPPVARLSPSSAWLGSGRGGTFSLACDGRCEIVSASGTNGIAVSGNRFSVRSDACDLEPGVRRGKIAVRWTGRATGDGRTTGGVTTAAGTLTMNVAWTVGRRPADDRILMVDADGDLLRRC</sequence>
<keyword evidence="2" id="KW-1133">Transmembrane helix</keyword>
<name>A0ABN3C3A1_9ACTN</name>
<feature type="compositionally biased region" description="Basic and acidic residues" evidence="1">
    <location>
        <begin position="289"/>
        <end position="298"/>
    </location>
</feature>
<evidence type="ECO:0000313" key="3">
    <source>
        <dbReference type="EMBL" id="GAA2203760.1"/>
    </source>
</evidence>
<accession>A0ABN3C3A1</accession>
<feature type="region of interest" description="Disordered" evidence="1">
    <location>
        <begin position="250"/>
        <end position="439"/>
    </location>
</feature>
<dbReference type="RefSeq" id="WP_344469993.1">
    <property type="nucleotide sequence ID" value="NZ_BAAAQX010000001.1"/>
</dbReference>
<comment type="caution">
    <text evidence="3">The sequence shown here is derived from an EMBL/GenBank/DDBJ whole genome shotgun (WGS) entry which is preliminary data.</text>
</comment>
<reference evidence="3 4" key="1">
    <citation type="journal article" date="2019" name="Int. J. Syst. Evol. Microbiol.">
        <title>The Global Catalogue of Microorganisms (GCM) 10K type strain sequencing project: providing services to taxonomists for standard genome sequencing and annotation.</title>
        <authorList>
            <consortium name="The Broad Institute Genomics Platform"/>
            <consortium name="The Broad Institute Genome Sequencing Center for Infectious Disease"/>
            <person name="Wu L."/>
            <person name="Ma J."/>
        </authorList>
    </citation>
    <scope>NUCLEOTIDE SEQUENCE [LARGE SCALE GENOMIC DNA]</scope>
    <source>
        <strain evidence="3 4">JCM 16114</strain>
    </source>
</reference>
<keyword evidence="2" id="KW-0812">Transmembrane</keyword>
<protein>
    <submittedName>
        <fullName evidence="3">Uncharacterized protein</fullName>
    </submittedName>
</protein>
<keyword evidence="2" id="KW-0472">Membrane</keyword>
<feature type="compositionally biased region" description="Low complexity" evidence="1">
    <location>
        <begin position="259"/>
        <end position="288"/>
    </location>
</feature>
<organism evidence="3 4">
    <name type="scientific">Nonomuraea monospora</name>
    <dbReference type="NCBI Taxonomy" id="568818"/>
    <lineage>
        <taxon>Bacteria</taxon>
        <taxon>Bacillati</taxon>
        <taxon>Actinomycetota</taxon>
        <taxon>Actinomycetes</taxon>
        <taxon>Streptosporangiales</taxon>
        <taxon>Streptosporangiaceae</taxon>
        <taxon>Nonomuraea</taxon>
    </lineage>
</organism>
<dbReference type="Proteomes" id="UP001499843">
    <property type="component" value="Unassembled WGS sequence"/>
</dbReference>
<gene>
    <name evidence="3" type="ORF">GCM10009850_000010</name>
</gene>
<dbReference type="EMBL" id="BAAAQX010000001">
    <property type="protein sequence ID" value="GAA2203760.1"/>
    <property type="molecule type" value="Genomic_DNA"/>
</dbReference>
<feature type="transmembrane region" description="Helical" evidence="2">
    <location>
        <begin position="508"/>
        <end position="530"/>
    </location>
</feature>